<gene>
    <name evidence="1" type="ORF">COLO4_36210</name>
</gene>
<proteinExistence type="predicted"/>
<reference evidence="2" key="1">
    <citation type="submission" date="2013-09" db="EMBL/GenBank/DDBJ databases">
        <title>Corchorus olitorius genome sequencing.</title>
        <authorList>
            <person name="Alam M."/>
            <person name="Haque M.S."/>
            <person name="Islam M.S."/>
            <person name="Emdad E.M."/>
            <person name="Islam M.M."/>
            <person name="Ahmed B."/>
            <person name="Halim A."/>
            <person name="Hossen Q.M.M."/>
            <person name="Hossain M.Z."/>
            <person name="Ahmed R."/>
            <person name="Khan M.M."/>
            <person name="Islam R."/>
            <person name="Rashid M.M."/>
            <person name="Khan S.A."/>
            <person name="Rahman M.S."/>
            <person name="Alam M."/>
            <person name="Yahiya A.S."/>
            <person name="Khan M.S."/>
            <person name="Azam M.S."/>
            <person name="Haque T."/>
            <person name="Lashkar M.Z.H."/>
            <person name="Akhand A.I."/>
            <person name="Morshed G."/>
            <person name="Roy S."/>
            <person name="Uddin K.S."/>
            <person name="Rabeya T."/>
            <person name="Hossain A.S."/>
            <person name="Chowdhury A."/>
            <person name="Snigdha A.R."/>
            <person name="Mortoza M.S."/>
            <person name="Matin S.A."/>
            <person name="Hoque S.M.E."/>
            <person name="Islam M.K."/>
            <person name="Roy D.K."/>
            <person name="Haider R."/>
            <person name="Moosa M.M."/>
            <person name="Elias S.M."/>
            <person name="Hasan A.M."/>
            <person name="Jahan S."/>
            <person name="Shafiuddin M."/>
            <person name="Mahmood N."/>
            <person name="Shommy N.S."/>
        </authorList>
    </citation>
    <scope>NUCLEOTIDE SEQUENCE [LARGE SCALE GENOMIC DNA]</scope>
    <source>
        <strain evidence="2">cv. O-4</strain>
    </source>
</reference>
<dbReference type="OrthoDB" id="1673032at2759"/>
<evidence type="ECO:0000313" key="1">
    <source>
        <dbReference type="EMBL" id="OMO55065.1"/>
    </source>
</evidence>
<organism evidence="1 2">
    <name type="scientific">Corchorus olitorius</name>
    <dbReference type="NCBI Taxonomy" id="93759"/>
    <lineage>
        <taxon>Eukaryota</taxon>
        <taxon>Viridiplantae</taxon>
        <taxon>Streptophyta</taxon>
        <taxon>Embryophyta</taxon>
        <taxon>Tracheophyta</taxon>
        <taxon>Spermatophyta</taxon>
        <taxon>Magnoliopsida</taxon>
        <taxon>eudicotyledons</taxon>
        <taxon>Gunneridae</taxon>
        <taxon>Pentapetalae</taxon>
        <taxon>rosids</taxon>
        <taxon>malvids</taxon>
        <taxon>Malvales</taxon>
        <taxon>Malvaceae</taxon>
        <taxon>Grewioideae</taxon>
        <taxon>Apeibeae</taxon>
        <taxon>Corchorus</taxon>
    </lineage>
</organism>
<dbReference type="AlphaFoldDB" id="A0A1R3GAE7"/>
<sequence>MMKPKGTQPINTIARTARLATPALPPSGQAALGLIMLILDASMLGFENEGILTIFSHSVFLPGQSSFNSPPVNVIPTGNICPSGRILRTDMAVNRSSRFDVLGFRSGNHGHGNIMWGSGIGTGPVTAPKSCSLETSNSLGNLANGSDIMRKAMGVWNLRKRVWTEMCKN</sequence>
<dbReference type="Proteomes" id="UP000187203">
    <property type="component" value="Unassembled WGS sequence"/>
</dbReference>
<accession>A0A1R3GAE7</accession>
<dbReference type="STRING" id="93759.A0A1R3GAE7"/>
<evidence type="ECO:0000313" key="2">
    <source>
        <dbReference type="Proteomes" id="UP000187203"/>
    </source>
</evidence>
<keyword evidence="2" id="KW-1185">Reference proteome</keyword>
<name>A0A1R3GAE7_9ROSI</name>
<comment type="caution">
    <text evidence="1">The sequence shown here is derived from an EMBL/GenBank/DDBJ whole genome shotgun (WGS) entry which is preliminary data.</text>
</comment>
<dbReference type="EMBL" id="AWUE01023053">
    <property type="protein sequence ID" value="OMO55065.1"/>
    <property type="molecule type" value="Genomic_DNA"/>
</dbReference>
<protein>
    <submittedName>
        <fullName evidence="1">Uncharacterized protein</fullName>
    </submittedName>
</protein>